<proteinExistence type="predicted"/>
<organism evidence="1 2">
    <name type="scientific">Microvirga aerophila</name>
    <dbReference type="NCBI Taxonomy" id="670291"/>
    <lineage>
        <taxon>Bacteria</taxon>
        <taxon>Pseudomonadati</taxon>
        <taxon>Pseudomonadota</taxon>
        <taxon>Alphaproteobacteria</taxon>
        <taxon>Hyphomicrobiales</taxon>
        <taxon>Methylobacteriaceae</taxon>
        <taxon>Microvirga</taxon>
    </lineage>
</organism>
<evidence type="ECO:0000313" key="2">
    <source>
        <dbReference type="Proteomes" id="UP000321085"/>
    </source>
</evidence>
<comment type="caution">
    <text evidence="1">The sequence shown here is derived from an EMBL/GenBank/DDBJ whole genome shotgun (WGS) entry which is preliminary data.</text>
</comment>
<protein>
    <submittedName>
        <fullName evidence="1">Uncharacterized protein</fullName>
    </submittedName>
</protein>
<dbReference type="AlphaFoldDB" id="A0A512BVR5"/>
<reference evidence="1 2" key="1">
    <citation type="submission" date="2019-07" db="EMBL/GenBank/DDBJ databases">
        <title>Whole genome shotgun sequence of Microvirga aerophila NBRC 106136.</title>
        <authorList>
            <person name="Hosoyama A."/>
            <person name="Uohara A."/>
            <person name="Ohji S."/>
            <person name="Ichikawa N."/>
        </authorList>
    </citation>
    <scope>NUCLEOTIDE SEQUENCE [LARGE SCALE GENOMIC DNA]</scope>
    <source>
        <strain evidence="1 2">NBRC 106136</strain>
    </source>
</reference>
<sequence>MHGAVAIVGWDRSSGSFDGLKRPALRKEEENPVPAHVIGPHPVIFVDAGESKDIAVEGGSPVEIGDIKGGFKNSVELRHLRSSDQLPINISRGAPISRL</sequence>
<accession>A0A512BVR5</accession>
<dbReference type="Proteomes" id="UP000321085">
    <property type="component" value="Unassembled WGS sequence"/>
</dbReference>
<gene>
    <name evidence="1" type="ORF">MAE02_37540</name>
</gene>
<keyword evidence="2" id="KW-1185">Reference proteome</keyword>
<evidence type="ECO:0000313" key="1">
    <source>
        <dbReference type="EMBL" id="GEO16058.1"/>
    </source>
</evidence>
<name>A0A512BVR5_9HYPH</name>
<dbReference type="EMBL" id="BJYU01000054">
    <property type="protein sequence ID" value="GEO16058.1"/>
    <property type="molecule type" value="Genomic_DNA"/>
</dbReference>